<evidence type="ECO:0000313" key="8">
    <source>
        <dbReference type="Proteomes" id="UP000284841"/>
    </source>
</evidence>
<comment type="similarity">
    <text evidence="5">Belongs to the DAPG/phloretin hydrolase family.</text>
</comment>
<evidence type="ECO:0000256" key="4">
    <source>
        <dbReference type="ARBA" id="ARBA00022833"/>
    </source>
</evidence>
<keyword evidence="2" id="KW-0479">Metal-binding</keyword>
<reference evidence="7 8" key="1">
    <citation type="submission" date="2018-08" db="EMBL/GenBank/DDBJ databases">
        <title>A genome reference for cultivated species of the human gut microbiota.</title>
        <authorList>
            <person name="Zou Y."/>
            <person name="Xue W."/>
            <person name="Luo G."/>
        </authorList>
    </citation>
    <scope>NUCLEOTIDE SEQUENCE [LARGE SCALE GENOMIC DNA]</scope>
    <source>
        <strain evidence="7 8">AM07-24</strain>
    </source>
</reference>
<evidence type="ECO:0000256" key="3">
    <source>
        <dbReference type="ARBA" id="ARBA00022801"/>
    </source>
</evidence>
<evidence type="ECO:0000313" key="7">
    <source>
        <dbReference type="EMBL" id="RHJ88340.1"/>
    </source>
</evidence>
<keyword evidence="3" id="KW-0378">Hydrolase</keyword>
<keyword evidence="4" id="KW-0862">Zinc</keyword>
<dbReference type="AlphaFoldDB" id="A0A415E3Z7"/>
<keyword evidence="8" id="KW-1185">Reference proteome</keyword>
<dbReference type="Pfam" id="PF18089">
    <property type="entry name" value="DAPG_hydrolase"/>
    <property type="match status" value="1"/>
</dbReference>
<sequence length="274" mass="31472">MKTVPLYEGAEKKSYYKFLRDIENPTEEEIAKIKSLKGDPSLPPAFADRSIIQTEKYTPVPEGVYIMNNGTIFVSAITPIPRITGEMLEWWMIWHQLDPLRYALWNPEDHYDVRVSDEDRAQILNTNIPIRQRMWGITSNICESMTDEKPVTGSLCFVEPDKAGFDNSLIGTPKCKAIIVANNCMNLGPFRYPVLMCEWVRENNEGHNEWVVAAWMGHGVKDGKDMHIKLPKMILNKLASAMPSKFIVHNHKEVSHLNKILPELYAENKNNWSE</sequence>
<evidence type="ECO:0000259" key="6">
    <source>
        <dbReference type="Pfam" id="PF18089"/>
    </source>
</evidence>
<accession>A0A415E3Z7</accession>
<protein>
    <recommendedName>
        <fullName evidence="6">DAPG hydrolase PhiG domain-containing protein</fullName>
    </recommendedName>
</protein>
<dbReference type="EMBL" id="QRMS01000002">
    <property type="protein sequence ID" value="RHJ88340.1"/>
    <property type="molecule type" value="Genomic_DNA"/>
</dbReference>
<dbReference type="GO" id="GO:0046872">
    <property type="term" value="F:metal ion binding"/>
    <property type="evidence" value="ECO:0007669"/>
    <property type="project" value="UniProtKB-KW"/>
</dbReference>
<proteinExistence type="inferred from homology"/>
<evidence type="ECO:0000256" key="1">
    <source>
        <dbReference type="ARBA" id="ARBA00001947"/>
    </source>
</evidence>
<evidence type="ECO:0000256" key="2">
    <source>
        <dbReference type="ARBA" id="ARBA00022723"/>
    </source>
</evidence>
<feature type="domain" description="DAPG hydrolase PhiG" evidence="6">
    <location>
        <begin position="44"/>
        <end position="266"/>
    </location>
</feature>
<dbReference type="OrthoDB" id="2052122at2"/>
<dbReference type="Proteomes" id="UP000284841">
    <property type="component" value="Unassembled WGS sequence"/>
</dbReference>
<dbReference type="InterPro" id="IPR041526">
    <property type="entry name" value="DAPG_hydrolase"/>
</dbReference>
<name>A0A415E3Z7_9FIRM</name>
<comment type="cofactor">
    <cofactor evidence="1">
        <name>Zn(2+)</name>
        <dbReference type="ChEBI" id="CHEBI:29105"/>
    </cofactor>
</comment>
<comment type="caution">
    <text evidence="7">The sequence shown here is derived from an EMBL/GenBank/DDBJ whole genome shotgun (WGS) entry which is preliminary data.</text>
</comment>
<dbReference type="RefSeq" id="WP_118334995.1">
    <property type="nucleotide sequence ID" value="NZ_AP025567.1"/>
</dbReference>
<organism evidence="7 8">
    <name type="scientific">Emergencia timonensis</name>
    <dbReference type="NCBI Taxonomy" id="1776384"/>
    <lineage>
        <taxon>Bacteria</taxon>
        <taxon>Bacillati</taxon>
        <taxon>Bacillota</taxon>
        <taxon>Clostridia</taxon>
        <taxon>Peptostreptococcales</taxon>
        <taxon>Anaerovoracaceae</taxon>
        <taxon>Emergencia</taxon>
    </lineage>
</organism>
<dbReference type="STRING" id="1776384.GCA_900086585_03944"/>
<dbReference type="GO" id="GO:0016787">
    <property type="term" value="F:hydrolase activity"/>
    <property type="evidence" value="ECO:0007669"/>
    <property type="project" value="UniProtKB-KW"/>
</dbReference>
<evidence type="ECO:0000256" key="5">
    <source>
        <dbReference type="ARBA" id="ARBA00023459"/>
    </source>
</evidence>
<gene>
    <name evidence="7" type="ORF">DW099_08010</name>
</gene>